<organism evidence="1 2">
    <name type="scientific">Streptomyces lycii</name>
    <dbReference type="NCBI Taxonomy" id="2654337"/>
    <lineage>
        <taxon>Bacteria</taxon>
        <taxon>Bacillati</taxon>
        <taxon>Actinomycetota</taxon>
        <taxon>Actinomycetes</taxon>
        <taxon>Kitasatosporales</taxon>
        <taxon>Streptomycetaceae</taxon>
        <taxon>Streptomyces</taxon>
    </lineage>
</organism>
<dbReference type="EMBL" id="WHPN01000268">
    <property type="protein sequence ID" value="KAF4408642.1"/>
    <property type="molecule type" value="Genomic_DNA"/>
</dbReference>
<proteinExistence type="predicted"/>
<dbReference type="InterPro" id="IPR058005">
    <property type="entry name" value="Repressor_C"/>
</dbReference>
<dbReference type="RefSeq" id="WP_156206125.1">
    <property type="nucleotide sequence ID" value="NZ_WHPN01000268.1"/>
</dbReference>
<evidence type="ECO:0000313" key="2">
    <source>
        <dbReference type="Proteomes" id="UP000621266"/>
    </source>
</evidence>
<dbReference type="Pfam" id="PF25746">
    <property type="entry name" value="Phage_Repressor_c"/>
    <property type="match status" value="1"/>
</dbReference>
<reference evidence="1 2" key="1">
    <citation type="submission" date="2019-10" db="EMBL/GenBank/DDBJ databases">
        <title>Streptomyces tenebrisbrunneis sp.nov., an endogenous actinomycete isolated from of Lycium ruthenicum.</title>
        <authorList>
            <person name="Ma L."/>
        </authorList>
    </citation>
    <scope>NUCLEOTIDE SEQUENCE [LARGE SCALE GENOMIC DNA]</scope>
    <source>
        <strain evidence="1 2">TRM 66187</strain>
    </source>
</reference>
<sequence>MATRAEIRDEIASNIEQLREMCDQHLRDTLAQQTGDLIEKLPVSERKLLKIKVRHAVEGKAWGGAEKLEAIDYAAVPGVMNLVQRGTKLVTSSVGAYIKAADLAKDLAAVLLDIRKCVRNKQGLPDLMGTTMEYRAASHAIYTAAGKQIAKNTSDAKAVSEAVDKLARAVRRQMSAQTVEYIKGLNRRKAEFRKAFPAAAEQYPHLTPAEAVYALYEAKGIRLPKMGGSQRAILKWRGENNQLTGTADQVRAAVMSMSSLTPDAVRELPDDEKRAVRRELDDTLERIKALIQATL</sequence>
<accession>A0ABQ7FI91</accession>
<keyword evidence="2" id="KW-1185">Reference proteome</keyword>
<protein>
    <submittedName>
        <fullName evidence="1">Uncharacterized protein</fullName>
    </submittedName>
</protein>
<comment type="caution">
    <text evidence="1">The sequence shown here is derived from an EMBL/GenBank/DDBJ whole genome shotgun (WGS) entry which is preliminary data.</text>
</comment>
<name>A0ABQ7FI91_9ACTN</name>
<gene>
    <name evidence="1" type="ORF">GCU69_13160</name>
</gene>
<evidence type="ECO:0000313" key="1">
    <source>
        <dbReference type="EMBL" id="KAF4408642.1"/>
    </source>
</evidence>
<dbReference type="Proteomes" id="UP000621266">
    <property type="component" value="Unassembled WGS sequence"/>
</dbReference>